<dbReference type="PANTHER" id="PTHR43433:SF10">
    <property type="entry name" value="AB HYDROLASE-1 DOMAIN-CONTAINING PROTEIN"/>
    <property type="match status" value="1"/>
</dbReference>
<dbReference type="Proteomes" id="UP000031364">
    <property type="component" value="Unassembled WGS sequence"/>
</dbReference>
<reference evidence="2 3" key="1">
    <citation type="journal article" date="2014" name="Int. J. Syst. Evol. Microbiol.">
        <title>Nocardia vulneris sp. nov., isolated from wounds of human patients in North America.</title>
        <authorList>
            <person name="Lasker B.A."/>
            <person name="Bell M."/>
            <person name="Klenk H.P."/>
            <person name="Sproer C."/>
            <person name="Schumann C."/>
            <person name="Schumann P."/>
            <person name="Brown J.M."/>
        </authorList>
    </citation>
    <scope>NUCLEOTIDE SEQUENCE [LARGE SCALE GENOMIC DNA]</scope>
    <source>
        <strain evidence="2 3">W9851</strain>
    </source>
</reference>
<proteinExistence type="predicted"/>
<organism evidence="2 3">
    <name type="scientific">Nocardia vulneris</name>
    <dbReference type="NCBI Taxonomy" id="1141657"/>
    <lineage>
        <taxon>Bacteria</taxon>
        <taxon>Bacillati</taxon>
        <taxon>Actinomycetota</taxon>
        <taxon>Actinomycetes</taxon>
        <taxon>Mycobacteriales</taxon>
        <taxon>Nocardiaceae</taxon>
        <taxon>Nocardia</taxon>
    </lineage>
</organism>
<gene>
    <name evidence="2" type="ORF">FG87_07345</name>
</gene>
<accession>A0ABR4ZJ60</accession>
<dbReference type="SUPFAM" id="SSF53474">
    <property type="entry name" value="alpha/beta-Hydrolases"/>
    <property type="match status" value="1"/>
</dbReference>
<dbReference type="EMBL" id="JNFP01000007">
    <property type="protein sequence ID" value="KIA65436.1"/>
    <property type="molecule type" value="Genomic_DNA"/>
</dbReference>
<feature type="domain" description="AB hydrolase-1" evidence="1">
    <location>
        <begin position="41"/>
        <end position="284"/>
    </location>
</feature>
<sequence length="291" mass="31331">MTDIDRHTQGIADRVTTRDGRQLYAMWLPGPETADRTTPTVVFEAGAGASRSSWALVQPAVARYARAIVYDRSGLGNSAPTPGSRTLSTMADDLNDVLDHYAPGPFLLVGHSAGGPIVRLAAARRPDRIAGLVLVDPTDEAATALFGAGFRRTERRMIATAAVLARLGLLKLLYRKQIRASPPDVGRDLQREGFGPGVARTMRQQARTFLDELAAWRDNPPDDAGIPVTVISGGQAGDGMNATWRAEANAAHAHRAARARHGRYVVAERSAHVVPLTEPEVIVREITDLLP</sequence>
<evidence type="ECO:0000259" key="1">
    <source>
        <dbReference type="Pfam" id="PF12697"/>
    </source>
</evidence>
<dbReference type="Gene3D" id="3.40.50.1820">
    <property type="entry name" value="alpha/beta hydrolase"/>
    <property type="match status" value="1"/>
</dbReference>
<dbReference type="InterPro" id="IPR000073">
    <property type="entry name" value="AB_hydrolase_1"/>
</dbReference>
<evidence type="ECO:0000313" key="2">
    <source>
        <dbReference type="EMBL" id="KIA65436.1"/>
    </source>
</evidence>
<evidence type="ECO:0000313" key="3">
    <source>
        <dbReference type="Proteomes" id="UP000031364"/>
    </source>
</evidence>
<dbReference type="RefSeq" id="WP_043666439.1">
    <property type="nucleotide sequence ID" value="NZ_BDCI01000017.1"/>
</dbReference>
<dbReference type="PANTHER" id="PTHR43433">
    <property type="entry name" value="HYDROLASE, ALPHA/BETA FOLD FAMILY PROTEIN"/>
    <property type="match status" value="1"/>
</dbReference>
<dbReference type="Pfam" id="PF12697">
    <property type="entry name" value="Abhydrolase_6"/>
    <property type="match status" value="1"/>
</dbReference>
<name>A0ABR4ZJ60_9NOCA</name>
<dbReference type="InterPro" id="IPR029058">
    <property type="entry name" value="AB_hydrolase_fold"/>
</dbReference>
<comment type="caution">
    <text evidence="2">The sequence shown here is derived from an EMBL/GenBank/DDBJ whole genome shotgun (WGS) entry which is preliminary data.</text>
</comment>
<keyword evidence="3" id="KW-1185">Reference proteome</keyword>
<dbReference type="InterPro" id="IPR050471">
    <property type="entry name" value="AB_hydrolase"/>
</dbReference>
<protein>
    <recommendedName>
        <fullName evidence="1">AB hydrolase-1 domain-containing protein</fullName>
    </recommendedName>
</protein>